<dbReference type="RefSeq" id="XP_007604975.1">
    <property type="nucleotide sequence ID" value="XM_007604913.1"/>
</dbReference>
<dbReference type="InterPro" id="IPR024156">
    <property type="entry name" value="Small_GTPase_ARF"/>
</dbReference>
<dbReference type="GO" id="GO:0034067">
    <property type="term" value="P:protein localization to Golgi apparatus"/>
    <property type="evidence" value="ECO:0007669"/>
    <property type="project" value="TreeGrafter"/>
</dbReference>
<gene>
    <name evidence="5" type="ORF">VICG_01529</name>
</gene>
<dbReference type="GeneID" id="19882240"/>
<feature type="binding site" evidence="3">
    <location>
        <position position="82"/>
    </location>
    <ligand>
        <name>GTP</name>
        <dbReference type="ChEBI" id="CHEBI:37565"/>
    </ligand>
</feature>
<dbReference type="PRINTS" id="PR00449">
    <property type="entry name" value="RASTRNSFRMNG"/>
</dbReference>
<dbReference type="GO" id="GO:0003924">
    <property type="term" value="F:GTPase activity"/>
    <property type="evidence" value="ECO:0007669"/>
    <property type="project" value="InterPro"/>
</dbReference>
<dbReference type="OMA" id="ANTIREP"/>
<dbReference type="HOGENOM" id="CLU_040729_12_4_1"/>
<dbReference type="InterPro" id="IPR027417">
    <property type="entry name" value="P-loop_NTPase"/>
</dbReference>
<evidence type="ECO:0000256" key="1">
    <source>
        <dbReference type="ARBA" id="ARBA00022741"/>
    </source>
</evidence>
<sequence length="225" mass="25498">MGAIPSILKKNLKELFASIKGKGKASLAILGLDSAGKTTLVNLFKNADSGRDFKAQTQPTLGFNMEEVNFANTNIKIWDIGGQKVLIDFWHQYVNDVDGLVFMIDIADEKRFKYSFEAFTTLVPHLKDNLPILIFLNKKDIFRDNPTEISQRKASIEETYKIDNHTSITDSYMKADSKVFKVKISEVSVLDDLDSMQRNMALSSVSVYPGFKWLIEEIKSYGMHK</sequence>
<dbReference type="InterPro" id="IPR006689">
    <property type="entry name" value="Small_GTPase_ARF/SAR"/>
</dbReference>
<dbReference type="InterPro" id="IPR005225">
    <property type="entry name" value="Small_GTP-bd"/>
</dbReference>
<dbReference type="Proteomes" id="UP000011082">
    <property type="component" value="Unassembled WGS sequence"/>
</dbReference>
<feature type="binding site" evidence="3">
    <location>
        <begin position="137"/>
        <end position="140"/>
    </location>
    <ligand>
        <name>GTP</name>
        <dbReference type="ChEBI" id="CHEBI:37565"/>
    </ligand>
</feature>
<dbReference type="SMART" id="SM00177">
    <property type="entry name" value="ARF"/>
    <property type="match status" value="1"/>
</dbReference>
<feature type="binding site" evidence="3">
    <location>
        <begin position="31"/>
        <end position="38"/>
    </location>
    <ligand>
        <name>GTP</name>
        <dbReference type="ChEBI" id="CHEBI:37565"/>
    </ligand>
</feature>
<keyword evidence="4" id="KW-0479">Metal-binding</keyword>
<evidence type="ECO:0000256" key="2">
    <source>
        <dbReference type="ARBA" id="ARBA00023134"/>
    </source>
</evidence>
<organism evidence="5 6">
    <name type="scientific">Vittaforma corneae (strain ATCC 50505)</name>
    <name type="common">Microsporidian parasite</name>
    <name type="synonym">Nosema corneum</name>
    <dbReference type="NCBI Taxonomy" id="993615"/>
    <lineage>
        <taxon>Eukaryota</taxon>
        <taxon>Fungi</taxon>
        <taxon>Fungi incertae sedis</taxon>
        <taxon>Microsporidia</taxon>
        <taxon>Nosematidae</taxon>
        <taxon>Vittaforma</taxon>
    </lineage>
</organism>
<reference evidence="6" key="1">
    <citation type="submission" date="2011-05" db="EMBL/GenBank/DDBJ databases">
        <title>The genome sequence of Vittaforma corneae strain ATCC 50505.</title>
        <authorList>
            <consortium name="The Broad Institute Genome Sequencing Platform"/>
            <person name="Cuomo C."/>
            <person name="Didier E."/>
            <person name="Bowers L."/>
            <person name="Young S.K."/>
            <person name="Zeng Q."/>
            <person name="Gargeya S."/>
            <person name="Fitzgerald M."/>
            <person name="Haas B."/>
            <person name="Abouelleil A."/>
            <person name="Alvarado L."/>
            <person name="Arachchi H.M."/>
            <person name="Berlin A."/>
            <person name="Chapman S.B."/>
            <person name="Gearin G."/>
            <person name="Goldberg J."/>
            <person name="Griggs A."/>
            <person name="Gujja S."/>
            <person name="Hansen M."/>
            <person name="Heiman D."/>
            <person name="Howarth C."/>
            <person name="Larimer J."/>
            <person name="Lui A."/>
            <person name="MacDonald P.J.P."/>
            <person name="McCowen C."/>
            <person name="Montmayeur A."/>
            <person name="Murphy C."/>
            <person name="Neiman D."/>
            <person name="Pearson M."/>
            <person name="Priest M."/>
            <person name="Roberts A."/>
            <person name="Saif S."/>
            <person name="Shea T."/>
            <person name="Sisk P."/>
            <person name="Stolte C."/>
            <person name="Sykes S."/>
            <person name="Wortman J."/>
            <person name="Nusbaum C."/>
            <person name="Birren B."/>
        </authorList>
    </citation>
    <scope>NUCLEOTIDE SEQUENCE [LARGE SCALE GENOMIC DNA]</scope>
    <source>
        <strain evidence="6">ATCC 50505</strain>
    </source>
</reference>
<dbReference type="PANTHER" id="PTHR45909">
    <property type="entry name" value="ADP-RIBOSYLATION FACTOR-RELATED PROTEIN 1"/>
    <property type="match status" value="1"/>
</dbReference>
<dbReference type="GO" id="GO:0046872">
    <property type="term" value="F:metal ion binding"/>
    <property type="evidence" value="ECO:0007669"/>
    <property type="project" value="UniProtKB-KW"/>
</dbReference>
<name>L2GLA5_VITCO</name>
<dbReference type="GO" id="GO:0043001">
    <property type="term" value="P:Golgi to plasma membrane protein transport"/>
    <property type="evidence" value="ECO:0007669"/>
    <property type="project" value="TreeGrafter"/>
</dbReference>
<dbReference type="NCBIfam" id="TIGR00231">
    <property type="entry name" value="small_GTP"/>
    <property type="match status" value="1"/>
</dbReference>
<feature type="binding site" evidence="4">
    <location>
        <position position="38"/>
    </location>
    <ligand>
        <name>Mg(2+)</name>
        <dbReference type="ChEBI" id="CHEBI:18420"/>
    </ligand>
</feature>
<dbReference type="Gene3D" id="3.40.50.300">
    <property type="entry name" value="P-loop containing nucleotide triphosphate hydrolases"/>
    <property type="match status" value="1"/>
</dbReference>
<dbReference type="AlphaFoldDB" id="L2GLA5"/>
<evidence type="ECO:0000313" key="5">
    <source>
        <dbReference type="EMBL" id="ELA41424.1"/>
    </source>
</evidence>
<dbReference type="GO" id="GO:0005525">
    <property type="term" value="F:GTP binding"/>
    <property type="evidence" value="ECO:0007669"/>
    <property type="project" value="UniProtKB-KW"/>
</dbReference>
<feature type="binding site" evidence="4">
    <location>
        <position position="60"/>
    </location>
    <ligand>
        <name>Mg(2+)</name>
        <dbReference type="ChEBI" id="CHEBI:18420"/>
    </ligand>
</feature>
<dbReference type="VEuPathDB" id="MicrosporidiaDB:VICG_01529"/>
<dbReference type="PROSITE" id="PS51417">
    <property type="entry name" value="ARF"/>
    <property type="match status" value="1"/>
</dbReference>
<dbReference type="SMART" id="SM00178">
    <property type="entry name" value="SAR"/>
    <property type="match status" value="1"/>
</dbReference>
<dbReference type="OrthoDB" id="2011769at2759"/>
<evidence type="ECO:0000256" key="3">
    <source>
        <dbReference type="PIRSR" id="PIRSR606689-1"/>
    </source>
</evidence>
<keyword evidence="1 3" id="KW-0547">Nucleotide-binding</keyword>
<evidence type="ECO:0000256" key="4">
    <source>
        <dbReference type="PIRSR" id="PIRSR606689-2"/>
    </source>
</evidence>
<keyword evidence="2 3" id="KW-0342">GTP-binding</keyword>
<proteinExistence type="predicted"/>
<dbReference type="GO" id="GO:0006886">
    <property type="term" value="P:intracellular protein transport"/>
    <property type="evidence" value="ECO:0007669"/>
    <property type="project" value="TreeGrafter"/>
</dbReference>
<dbReference type="InParanoid" id="L2GLA5"/>
<dbReference type="SUPFAM" id="SSF52540">
    <property type="entry name" value="P-loop containing nucleoside triphosphate hydrolases"/>
    <property type="match status" value="1"/>
</dbReference>
<evidence type="ECO:0000313" key="6">
    <source>
        <dbReference type="Proteomes" id="UP000011082"/>
    </source>
</evidence>
<dbReference type="FunCoup" id="L2GLA5">
    <property type="interactions" value="262"/>
</dbReference>
<protein>
    <submittedName>
        <fullName evidence="5">Small GTP-binding protein domain protein</fullName>
    </submittedName>
</protein>
<dbReference type="STRING" id="993615.L2GLA5"/>
<dbReference type="GO" id="GO:0005794">
    <property type="term" value="C:Golgi apparatus"/>
    <property type="evidence" value="ECO:0007669"/>
    <property type="project" value="TreeGrafter"/>
</dbReference>
<accession>L2GLA5</accession>
<dbReference type="Pfam" id="PF00025">
    <property type="entry name" value="Arf"/>
    <property type="match status" value="1"/>
</dbReference>
<dbReference type="EMBL" id="JH370144">
    <property type="protein sequence ID" value="ELA41424.1"/>
    <property type="molecule type" value="Genomic_DNA"/>
</dbReference>
<keyword evidence="4" id="KW-0460">Magnesium</keyword>
<dbReference type="PANTHER" id="PTHR45909:SF1">
    <property type="entry name" value="ADP-RIBOSYLATION FACTOR-RELATED PROTEIN 1"/>
    <property type="match status" value="1"/>
</dbReference>
<keyword evidence="6" id="KW-1185">Reference proteome</keyword>